<dbReference type="GO" id="GO:0003677">
    <property type="term" value="F:DNA binding"/>
    <property type="evidence" value="ECO:0007669"/>
    <property type="project" value="InterPro"/>
</dbReference>
<dbReference type="PROSITE" id="PS50943">
    <property type="entry name" value="HTH_CROC1"/>
    <property type="match status" value="1"/>
</dbReference>
<evidence type="ECO:0000256" key="2">
    <source>
        <dbReference type="SAM" id="Phobius"/>
    </source>
</evidence>
<dbReference type="InterPro" id="IPR001387">
    <property type="entry name" value="Cro/C1-type_HTH"/>
</dbReference>
<keyword evidence="2" id="KW-0812">Transmembrane</keyword>
<accession>A0A1I3CT23</accession>
<dbReference type="InterPro" id="IPR010982">
    <property type="entry name" value="Lambda_DNA-bd_dom_sf"/>
</dbReference>
<keyword evidence="5" id="KW-1185">Reference proteome</keyword>
<feature type="compositionally biased region" description="Low complexity" evidence="1">
    <location>
        <begin position="153"/>
        <end position="167"/>
    </location>
</feature>
<dbReference type="InterPro" id="IPR050400">
    <property type="entry name" value="Bact_Cytoskel_RodZ"/>
</dbReference>
<dbReference type="OrthoDB" id="9797543at2"/>
<dbReference type="PANTHER" id="PTHR34475:SF1">
    <property type="entry name" value="CYTOSKELETON PROTEIN RODZ"/>
    <property type="match status" value="1"/>
</dbReference>
<evidence type="ECO:0000259" key="3">
    <source>
        <dbReference type="PROSITE" id="PS50943"/>
    </source>
</evidence>
<gene>
    <name evidence="4" type="ORF">SAMN04489868_12226</name>
</gene>
<feature type="region of interest" description="Disordered" evidence="1">
    <location>
        <begin position="153"/>
        <end position="183"/>
    </location>
</feature>
<protein>
    <submittedName>
        <fullName evidence="4">Protein RodZ, contains Xre-like HTH and DUF4115 domains</fullName>
    </submittedName>
</protein>
<dbReference type="AlphaFoldDB" id="A0A1I3CT23"/>
<evidence type="ECO:0000313" key="4">
    <source>
        <dbReference type="EMBL" id="SFH77488.1"/>
    </source>
</evidence>
<dbReference type="SUPFAM" id="SSF47413">
    <property type="entry name" value="lambda repressor-like DNA-binding domains"/>
    <property type="match status" value="1"/>
</dbReference>
<keyword evidence="2" id="KW-0472">Membrane</keyword>
<keyword evidence="2" id="KW-1133">Transmembrane helix</keyword>
<proteinExistence type="predicted"/>
<dbReference type="CDD" id="cd00093">
    <property type="entry name" value="HTH_XRE"/>
    <property type="match status" value="1"/>
</dbReference>
<dbReference type="Proteomes" id="UP000198668">
    <property type="component" value="Unassembled WGS sequence"/>
</dbReference>
<name>A0A1I3CT23_9LACT</name>
<evidence type="ECO:0000313" key="5">
    <source>
        <dbReference type="Proteomes" id="UP000198668"/>
    </source>
</evidence>
<dbReference type="Pfam" id="PF13413">
    <property type="entry name" value="HTH_25"/>
    <property type="match status" value="1"/>
</dbReference>
<feature type="compositionally biased region" description="Basic and acidic residues" evidence="1">
    <location>
        <begin position="168"/>
        <end position="181"/>
    </location>
</feature>
<sequence>MNQVGERLKEARKAKGFTLDDLQQKTKIQKRYLIAIEEGNFDVMPGKFYARAFIKQYADTVGLNGDQLLEEYNDTVPHTHDEEYAEQVSSSQTRTGSRPHNQVSETVQDYLPTILISLLVIAIGVSIYVAVNKTASKNGAEMISSTSESMTISSANGATSSATAEPTASDKNKNDATKQKIEVSSSTGATTVYTVTGQAEGATVVLSAEGGDSWVSIEADGKTLEQGLLSNGDQLEAAVPKEAKSVSAVIGNAPATKVQLNGQQVDYAPEASDKVRQEIKFQFEPAE</sequence>
<feature type="transmembrane region" description="Helical" evidence="2">
    <location>
        <begin position="110"/>
        <end position="131"/>
    </location>
</feature>
<dbReference type="Pfam" id="PF13464">
    <property type="entry name" value="RodZ_C"/>
    <property type="match status" value="1"/>
</dbReference>
<evidence type="ECO:0000256" key="1">
    <source>
        <dbReference type="SAM" id="MobiDB-lite"/>
    </source>
</evidence>
<dbReference type="RefSeq" id="WP_092092735.1">
    <property type="nucleotide sequence ID" value="NZ_FOQE01000022.1"/>
</dbReference>
<feature type="domain" description="HTH cro/C1-type" evidence="3">
    <location>
        <begin position="8"/>
        <end position="40"/>
    </location>
</feature>
<organism evidence="4 5">
    <name type="scientific">Pisciglobus halotolerans</name>
    <dbReference type="NCBI Taxonomy" id="745365"/>
    <lineage>
        <taxon>Bacteria</taxon>
        <taxon>Bacillati</taxon>
        <taxon>Bacillota</taxon>
        <taxon>Bacilli</taxon>
        <taxon>Lactobacillales</taxon>
        <taxon>Carnobacteriaceae</taxon>
    </lineage>
</organism>
<dbReference type="EMBL" id="FOQE01000022">
    <property type="protein sequence ID" value="SFH77488.1"/>
    <property type="molecule type" value="Genomic_DNA"/>
</dbReference>
<dbReference type="Gene3D" id="1.10.260.40">
    <property type="entry name" value="lambda repressor-like DNA-binding domains"/>
    <property type="match status" value="1"/>
</dbReference>
<reference evidence="4 5" key="1">
    <citation type="submission" date="2016-10" db="EMBL/GenBank/DDBJ databases">
        <authorList>
            <person name="de Groot N.N."/>
        </authorList>
    </citation>
    <scope>NUCLEOTIDE SEQUENCE [LARGE SCALE GENOMIC DNA]</scope>
    <source>
        <strain evidence="4 5">DSM 27630</strain>
    </source>
</reference>
<dbReference type="InterPro" id="IPR025194">
    <property type="entry name" value="RodZ-like_C"/>
</dbReference>
<dbReference type="PANTHER" id="PTHR34475">
    <property type="match status" value="1"/>
</dbReference>